<protein>
    <submittedName>
        <fullName evidence="1">Uncharacterized protein</fullName>
    </submittedName>
</protein>
<reference evidence="1 2" key="1">
    <citation type="submission" date="2020-04" db="EMBL/GenBank/DDBJ databases">
        <title>Molecular characterization of pseudomonads from Agaricus bisporus reveal novel blotch 2 pathogens in Western Europe.</title>
        <authorList>
            <person name="Taparia T."/>
            <person name="Krijger M."/>
            <person name="Haynes E."/>
            <person name="Elpinstone J.G."/>
            <person name="Noble R."/>
            <person name="Van Der Wolf J."/>
        </authorList>
    </citation>
    <scope>NUCLEOTIDE SEQUENCE [LARGE SCALE GENOMIC DNA]</scope>
    <source>
        <strain evidence="1 2">IPO3781</strain>
    </source>
</reference>
<organism evidence="1 2">
    <name type="scientific">Pseudomonas yamanorum</name>
    <dbReference type="NCBI Taxonomy" id="515393"/>
    <lineage>
        <taxon>Bacteria</taxon>
        <taxon>Pseudomonadati</taxon>
        <taxon>Pseudomonadota</taxon>
        <taxon>Gammaproteobacteria</taxon>
        <taxon>Pseudomonadales</taxon>
        <taxon>Pseudomonadaceae</taxon>
        <taxon>Pseudomonas</taxon>
    </lineage>
</organism>
<sequence length="304" mass="33202">MINSLSARAAENYKVESALQGWSASAAKSADPVGSSLISAPLTGELGSIKVQEQIASLLPLLSALIASLNQTFNSKPKAVDVPVNNRLLKDKLMAETIDKTAPVTPKFENYPGFSNKKVGEVPDNIWNGVMFGTQKNEATLSVIKAAMTKYGQSPLGIYKSVEITSKGYDIVMRDGFKLSITFQELGHARRASRYSNFDIGMGRDVVFLYAVSTKRAQIENKYGDTEKGHDEAIQFMNARLDPMLGFKLLGLEGDLRPTTYEKLIAGGVGIVVDGNTNFAFEGKRDGCTRKTKFFNNGTYFELV</sequence>
<proteinExistence type="predicted"/>
<accession>A0A7Y8F9D6</accession>
<dbReference type="Proteomes" id="UP000537188">
    <property type="component" value="Unassembled WGS sequence"/>
</dbReference>
<evidence type="ECO:0000313" key="2">
    <source>
        <dbReference type="Proteomes" id="UP000537188"/>
    </source>
</evidence>
<comment type="caution">
    <text evidence="1">The sequence shown here is derived from an EMBL/GenBank/DDBJ whole genome shotgun (WGS) entry which is preliminary data.</text>
</comment>
<dbReference type="RefSeq" id="WP_177112791.1">
    <property type="nucleotide sequence ID" value="NZ_JACARF010000004.1"/>
</dbReference>
<evidence type="ECO:0000313" key="1">
    <source>
        <dbReference type="EMBL" id="NWE74809.1"/>
    </source>
</evidence>
<dbReference type="AlphaFoldDB" id="A0A7Y8F9D6"/>
<gene>
    <name evidence="1" type="ORF">HX828_04505</name>
</gene>
<name>A0A7Y8F9D6_9PSED</name>
<dbReference type="EMBL" id="JACARF010000004">
    <property type="protein sequence ID" value="NWE74809.1"/>
    <property type="molecule type" value="Genomic_DNA"/>
</dbReference>